<gene>
    <name evidence="2" type="ORF">HPB51_006420</name>
</gene>
<dbReference type="EMBL" id="JABSTU010000001">
    <property type="protein sequence ID" value="KAH8039400.1"/>
    <property type="molecule type" value="Genomic_DNA"/>
</dbReference>
<accession>A0A9J6EZH2</accession>
<feature type="transmembrane region" description="Helical" evidence="1">
    <location>
        <begin position="39"/>
        <end position="63"/>
    </location>
</feature>
<evidence type="ECO:0000313" key="2">
    <source>
        <dbReference type="EMBL" id="KAH8039400.1"/>
    </source>
</evidence>
<evidence type="ECO:0000313" key="3">
    <source>
        <dbReference type="Proteomes" id="UP000821866"/>
    </source>
</evidence>
<protein>
    <submittedName>
        <fullName evidence="2">Uncharacterized protein</fullName>
    </submittedName>
</protein>
<organism evidence="2 3">
    <name type="scientific">Rhipicephalus microplus</name>
    <name type="common">Cattle tick</name>
    <name type="synonym">Boophilus microplus</name>
    <dbReference type="NCBI Taxonomy" id="6941"/>
    <lineage>
        <taxon>Eukaryota</taxon>
        <taxon>Metazoa</taxon>
        <taxon>Ecdysozoa</taxon>
        <taxon>Arthropoda</taxon>
        <taxon>Chelicerata</taxon>
        <taxon>Arachnida</taxon>
        <taxon>Acari</taxon>
        <taxon>Parasitiformes</taxon>
        <taxon>Ixodida</taxon>
        <taxon>Ixodoidea</taxon>
        <taxon>Ixodidae</taxon>
        <taxon>Rhipicephalinae</taxon>
        <taxon>Rhipicephalus</taxon>
        <taxon>Boophilus</taxon>
    </lineage>
</organism>
<keyword evidence="1" id="KW-0812">Transmembrane</keyword>
<proteinExistence type="predicted"/>
<keyword evidence="3" id="KW-1185">Reference proteome</keyword>
<reference evidence="2" key="1">
    <citation type="journal article" date="2020" name="Cell">
        <title>Large-Scale Comparative Analyses of Tick Genomes Elucidate Their Genetic Diversity and Vector Capacities.</title>
        <authorList>
            <consortium name="Tick Genome and Microbiome Consortium (TIGMIC)"/>
            <person name="Jia N."/>
            <person name="Wang J."/>
            <person name="Shi W."/>
            <person name="Du L."/>
            <person name="Sun Y."/>
            <person name="Zhan W."/>
            <person name="Jiang J.F."/>
            <person name="Wang Q."/>
            <person name="Zhang B."/>
            <person name="Ji P."/>
            <person name="Bell-Sakyi L."/>
            <person name="Cui X.M."/>
            <person name="Yuan T.T."/>
            <person name="Jiang B.G."/>
            <person name="Yang W.F."/>
            <person name="Lam T.T."/>
            <person name="Chang Q.C."/>
            <person name="Ding S.J."/>
            <person name="Wang X.J."/>
            <person name="Zhu J.G."/>
            <person name="Ruan X.D."/>
            <person name="Zhao L."/>
            <person name="Wei J.T."/>
            <person name="Ye R.Z."/>
            <person name="Que T.C."/>
            <person name="Du C.H."/>
            <person name="Zhou Y.H."/>
            <person name="Cheng J.X."/>
            <person name="Dai P.F."/>
            <person name="Guo W.B."/>
            <person name="Han X.H."/>
            <person name="Huang E.J."/>
            <person name="Li L.F."/>
            <person name="Wei W."/>
            <person name="Gao Y.C."/>
            <person name="Liu J.Z."/>
            <person name="Shao H.Z."/>
            <person name="Wang X."/>
            <person name="Wang C.C."/>
            <person name="Yang T.C."/>
            <person name="Huo Q.B."/>
            <person name="Li W."/>
            <person name="Chen H.Y."/>
            <person name="Chen S.E."/>
            <person name="Zhou L.G."/>
            <person name="Ni X.B."/>
            <person name="Tian J.H."/>
            <person name="Sheng Y."/>
            <person name="Liu T."/>
            <person name="Pan Y.S."/>
            <person name="Xia L.Y."/>
            <person name="Li J."/>
            <person name="Zhao F."/>
            <person name="Cao W.C."/>
        </authorList>
    </citation>
    <scope>NUCLEOTIDE SEQUENCE</scope>
    <source>
        <strain evidence="2">Rmic-2018</strain>
    </source>
</reference>
<name>A0A9J6EZH2_RHIMP</name>
<evidence type="ECO:0000256" key="1">
    <source>
        <dbReference type="SAM" id="Phobius"/>
    </source>
</evidence>
<sequence>MGRTNIAIIIISKEDKKNSRNGQRFVCDDGVLHLRANGFIFRFVYIVVSGMSLCADIMLYTAVSSGTKIIKKMKVALCVKLFVIAMDFFTPPMHNYNCCQDYLKSDPPRDDVLTAGIVLYKIHDFYEGVRQQGTMATQGLLDTDDLQKQQQQPNVVQVVQVMPGAYPGGGMLVMGAPIAPGAPQVMTAQGVQIDGQTFVPYPPAGAAAYPGGMLFVPHPPPR</sequence>
<reference evidence="2" key="2">
    <citation type="submission" date="2021-09" db="EMBL/GenBank/DDBJ databases">
        <authorList>
            <person name="Jia N."/>
            <person name="Wang J."/>
            <person name="Shi W."/>
            <person name="Du L."/>
            <person name="Sun Y."/>
            <person name="Zhan W."/>
            <person name="Jiang J."/>
            <person name="Wang Q."/>
            <person name="Zhang B."/>
            <person name="Ji P."/>
            <person name="Sakyi L.B."/>
            <person name="Cui X."/>
            <person name="Yuan T."/>
            <person name="Jiang B."/>
            <person name="Yang W."/>
            <person name="Lam T.T.-Y."/>
            <person name="Chang Q."/>
            <person name="Ding S."/>
            <person name="Wang X."/>
            <person name="Zhu J."/>
            <person name="Ruan X."/>
            <person name="Zhao L."/>
            <person name="Wei J."/>
            <person name="Que T."/>
            <person name="Du C."/>
            <person name="Cheng J."/>
            <person name="Dai P."/>
            <person name="Han X."/>
            <person name="Huang E."/>
            <person name="Gao Y."/>
            <person name="Liu J."/>
            <person name="Shao H."/>
            <person name="Ye R."/>
            <person name="Li L."/>
            <person name="Wei W."/>
            <person name="Wang X."/>
            <person name="Wang C."/>
            <person name="Huo Q."/>
            <person name="Li W."/>
            <person name="Guo W."/>
            <person name="Chen H."/>
            <person name="Chen S."/>
            <person name="Zhou L."/>
            <person name="Zhou L."/>
            <person name="Ni X."/>
            <person name="Tian J."/>
            <person name="Zhou Y."/>
            <person name="Sheng Y."/>
            <person name="Liu T."/>
            <person name="Pan Y."/>
            <person name="Xia L."/>
            <person name="Li J."/>
            <person name="Zhao F."/>
            <person name="Cao W."/>
        </authorList>
    </citation>
    <scope>NUCLEOTIDE SEQUENCE</scope>
    <source>
        <strain evidence="2">Rmic-2018</strain>
        <tissue evidence="2">Larvae</tissue>
    </source>
</reference>
<keyword evidence="1" id="KW-1133">Transmembrane helix</keyword>
<comment type="caution">
    <text evidence="2">The sequence shown here is derived from an EMBL/GenBank/DDBJ whole genome shotgun (WGS) entry which is preliminary data.</text>
</comment>
<dbReference type="Proteomes" id="UP000821866">
    <property type="component" value="Chromosome 1"/>
</dbReference>
<keyword evidence="1" id="KW-0472">Membrane</keyword>
<dbReference type="AlphaFoldDB" id="A0A9J6EZH2"/>